<evidence type="ECO:0000313" key="2">
    <source>
        <dbReference type="EMBL" id="TFE36629.1"/>
    </source>
</evidence>
<evidence type="ECO:0000313" key="3">
    <source>
        <dbReference type="Proteomes" id="UP000297385"/>
    </source>
</evidence>
<dbReference type="GO" id="GO:0004658">
    <property type="term" value="F:propionyl-CoA carboxylase activity"/>
    <property type="evidence" value="ECO:0007669"/>
    <property type="project" value="TreeGrafter"/>
</dbReference>
<reference evidence="2 3" key="1">
    <citation type="submission" date="2019-03" db="EMBL/GenBank/DDBJ databases">
        <title>Complete Genome Sequence of Paraburkholderia dipogonis ICMP 19430T, a Nitrogen-fixing Symbiont of the South African Invasive Legume Dipogon lignosus in New Zealand.</title>
        <authorList>
            <person name="De Meyer S.E."/>
        </authorList>
    </citation>
    <scope>NUCLEOTIDE SEQUENCE [LARGE SCALE GENOMIC DNA]</scope>
    <source>
        <strain evidence="2 3">ICMP 19430</strain>
    </source>
</reference>
<dbReference type="AlphaFoldDB" id="A0A4Y8MGS1"/>
<accession>A0A4Y8MGS1</accession>
<dbReference type="PANTHER" id="PTHR43842">
    <property type="entry name" value="PROPIONYL-COA CARBOXYLASE BETA CHAIN"/>
    <property type="match status" value="1"/>
</dbReference>
<dbReference type="PANTHER" id="PTHR43842:SF2">
    <property type="entry name" value="PROPIONYL-COA CARBOXYLASE BETA CHAIN, MITOCHONDRIAL"/>
    <property type="match status" value="1"/>
</dbReference>
<dbReference type="InterPro" id="IPR051047">
    <property type="entry name" value="AccD/PCCB"/>
</dbReference>
<dbReference type="SUPFAM" id="SSF52096">
    <property type="entry name" value="ClpP/crotonase"/>
    <property type="match status" value="2"/>
</dbReference>
<sequence>MQISLKRINVLFDADSFVDRQPAAKSHFICGEGTINLVKAFLVMNRGGDCEFQGGGQWRTAEQIISTVTRARDKRAPLIYIQDKAGGTGSFDTTKVLSPDMARLLLSPFGMGRVSASLAEFAEGNLLISVILGPTSGPLALPLMLADLVLMTEKGALCMGRPDMVKAMLAQESDLYSLGGTDVHSKGSGSVQLVFKDEESLFKCIRKLLHGSFKGKGPHGLEYEEPDAVDFEKLIPTDHRTPYDMHHLLNSFIDKGSFTEISAEYAEEVLTAYASIKGNFAVIIANNPRHNGGAIYRKSASKIVKMINIAAKTNMPIIFIADIPGFMIGREAEKSGIFSAAAELFRAHVRCKVPKLLLVARKAYTGGVYAMGGPGFDPVAVLAYPRAHIGVFSPDTMKKVMSESDETTRSIMRKLTDEIENPELLKINGLITDVIEIEHTREQITKYLFPVGSEASA</sequence>
<evidence type="ECO:0000259" key="1">
    <source>
        <dbReference type="PROSITE" id="PS50989"/>
    </source>
</evidence>
<proteinExistence type="predicted"/>
<dbReference type="Gene3D" id="3.90.226.10">
    <property type="entry name" value="2-enoyl-CoA Hydratase, Chain A, domain 1"/>
    <property type="match status" value="2"/>
</dbReference>
<feature type="domain" description="CoA carboxyltransferase C-terminal" evidence="1">
    <location>
        <begin position="228"/>
        <end position="457"/>
    </location>
</feature>
<dbReference type="InterPro" id="IPR029045">
    <property type="entry name" value="ClpP/crotonase-like_dom_sf"/>
</dbReference>
<comment type="caution">
    <text evidence="2">The sequence shown here is derived from an EMBL/GenBank/DDBJ whole genome shotgun (WGS) entry which is preliminary data.</text>
</comment>
<name>A0A4Y8MGS1_9BURK</name>
<dbReference type="EMBL" id="SNVI01000008">
    <property type="protein sequence ID" value="TFE36629.1"/>
    <property type="molecule type" value="Genomic_DNA"/>
</dbReference>
<dbReference type="InterPro" id="IPR011763">
    <property type="entry name" value="COA_CT_C"/>
</dbReference>
<dbReference type="PROSITE" id="PS50989">
    <property type="entry name" value="COA_CT_CTER"/>
    <property type="match status" value="1"/>
</dbReference>
<protein>
    <submittedName>
        <fullName evidence="2">Propionyl-CoA carboxylase</fullName>
    </submittedName>
</protein>
<dbReference type="Pfam" id="PF01039">
    <property type="entry name" value="Carboxyl_trans"/>
    <property type="match status" value="1"/>
</dbReference>
<organism evidence="2 3">
    <name type="scientific">Paraburkholderia dipogonis</name>
    <dbReference type="NCBI Taxonomy" id="1211383"/>
    <lineage>
        <taxon>Bacteria</taxon>
        <taxon>Pseudomonadati</taxon>
        <taxon>Pseudomonadota</taxon>
        <taxon>Betaproteobacteria</taxon>
        <taxon>Burkholderiales</taxon>
        <taxon>Burkholderiaceae</taxon>
        <taxon>Paraburkholderia</taxon>
    </lineage>
</organism>
<gene>
    <name evidence="2" type="ORF">E2553_43805</name>
</gene>
<dbReference type="Proteomes" id="UP000297385">
    <property type="component" value="Unassembled WGS sequence"/>
</dbReference>
<dbReference type="RefSeq" id="WP_121311300.1">
    <property type="nucleotide sequence ID" value="NZ_SNVI01000008.1"/>
</dbReference>
<dbReference type="InterPro" id="IPR034733">
    <property type="entry name" value="AcCoA_carboxyl_beta"/>
</dbReference>